<dbReference type="GO" id="GO:0005793">
    <property type="term" value="C:endoplasmic reticulum-Golgi intermediate compartment"/>
    <property type="evidence" value="ECO:0007669"/>
    <property type="project" value="UniProtKB-UniRule"/>
</dbReference>
<name>A0A0N1PEI6_LEPSE</name>
<keyword evidence="5 9" id="KW-0653">Protein transport</keyword>
<evidence type="ECO:0000256" key="9">
    <source>
        <dbReference type="RuleBase" id="RU368073"/>
    </source>
</evidence>
<dbReference type="GO" id="GO:0015031">
    <property type="term" value="P:protein transport"/>
    <property type="evidence" value="ECO:0007669"/>
    <property type="project" value="UniProtKB-KW"/>
</dbReference>
<feature type="compositionally biased region" description="Polar residues" evidence="10">
    <location>
        <begin position="1"/>
        <end position="18"/>
    </location>
</feature>
<feature type="transmembrane region" description="Helical" evidence="9">
    <location>
        <begin position="202"/>
        <end position="222"/>
    </location>
</feature>
<keyword evidence="4 9" id="KW-0256">Endoplasmic reticulum</keyword>
<comment type="function">
    <text evidence="9">Has a role in transport between endoplasmic reticulum and Golgi.</text>
</comment>
<dbReference type="OMA" id="GWFFQVM"/>
<feature type="transmembrane region" description="Helical" evidence="9">
    <location>
        <begin position="298"/>
        <end position="319"/>
    </location>
</feature>
<evidence type="ECO:0000256" key="3">
    <source>
        <dbReference type="ARBA" id="ARBA00022692"/>
    </source>
</evidence>
<evidence type="ECO:0000256" key="7">
    <source>
        <dbReference type="ARBA" id="ARBA00023034"/>
    </source>
</evidence>
<dbReference type="GO" id="GO:0005789">
    <property type="term" value="C:endoplasmic reticulum membrane"/>
    <property type="evidence" value="ECO:0007669"/>
    <property type="project" value="UniProtKB-SubCell"/>
</dbReference>
<comment type="subcellular location">
    <subcellularLocation>
        <location evidence="9">Endoplasmic reticulum membrane</location>
        <topology evidence="9">Multi-pass membrane protein</topology>
    </subcellularLocation>
    <subcellularLocation>
        <location evidence="9">Golgi apparatus membrane</location>
        <topology evidence="9">Multi-pass membrane protein</topology>
    </subcellularLocation>
</comment>
<sequence length="322" mass="35143">MSFTPQSPSINFTSPSSTAGGGFLDRNDPNAMMLQMGLSYGQNLLQQHLQQGEAGLVPYMPFIRTLRNYFAVDNTYVKRKLVILTVPFLTKFVRKMPAGSEGEFGGGGGVSCENSEQTFGGPPGTPSSMHPTASPLARFGPSPLPDSGSPQAPTLPVNDVFAFDLYIPLMSVITYIVLAAFIDGANSPQREITAESLMFTAWVIGIWFLLEFLVIKGLAYVFRVVPSALICDIVSLCGYKYVLLCIGVLIAQALPPGRIYSGLVMLYGLLSHSFFTMRMVSLCHTRDDGRVPPQSRMYAYACAAVQIPAFVWMFVQPLYTAK</sequence>
<keyword evidence="8 9" id="KW-0472">Membrane</keyword>
<evidence type="ECO:0000256" key="8">
    <source>
        <dbReference type="ARBA" id="ARBA00023136"/>
    </source>
</evidence>
<evidence type="ECO:0000256" key="2">
    <source>
        <dbReference type="ARBA" id="ARBA00022448"/>
    </source>
</evidence>
<dbReference type="GO" id="GO:0030134">
    <property type="term" value="C:COPII-coated ER to Golgi transport vesicle"/>
    <property type="evidence" value="ECO:0007669"/>
    <property type="project" value="TreeGrafter"/>
</dbReference>
<evidence type="ECO:0000256" key="6">
    <source>
        <dbReference type="ARBA" id="ARBA00022989"/>
    </source>
</evidence>
<keyword evidence="6 9" id="KW-1133">Transmembrane helix</keyword>
<keyword evidence="7 9" id="KW-0333">Golgi apparatus</keyword>
<dbReference type="GO" id="GO:0000139">
    <property type="term" value="C:Golgi membrane"/>
    <property type="evidence" value="ECO:0007669"/>
    <property type="project" value="UniProtKB-SubCell"/>
</dbReference>
<evidence type="ECO:0000313" key="12">
    <source>
        <dbReference type="Proteomes" id="UP000038009"/>
    </source>
</evidence>
<evidence type="ECO:0000313" key="11">
    <source>
        <dbReference type="EMBL" id="KPI88825.1"/>
    </source>
</evidence>
<feature type="region of interest" description="Disordered" evidence="10">
    <location>
        <begin position="102"/>
        <end position="132"/>
    </location>
</feature>
<comment type="similarity">
    <text evidence="1 9">Belongs to the YIF1 family.</text>
</comment>
<evidence type="ECO:0000256" key="10">
    <source>
        <dbReference type="SAM" id="MobiDB-lite"/>
    </source>
</evidence>
<dbReference type="Pfam" id="PF03878">
    <property type="entry name" value="YIF1"/>
    <property type="match status" value="1"/>
</dbReference>
<reference evidence="11 12" key="1">
    <citation type="journal article" date="2015" name="PLoS Pathog.">
        <title>Leptomonas seymouri: Adaptations to the Dixenous Life Cycle Analyzed by Genome Sequencing, Transcriptome Profiling and Co-infection with Leishmania donovani.</title>
        <authorList>
            <person name="Kraeva N."/>
            <person name="Butenko A."/>
            <person name="Hlavacova J."/>
            <person name="Kostygov A."/>
            <person name="Myskova J."/>
            <person name="Grybchuk D."/>
            <person name="Lestinova T."/>
            <person name="Votypka J."/>
            <person name="Volf P."/>
            <person name="Opperdoes F."/>
            <person name="Flegontov P."/>
            <person name="Lukes J."/>
            <person name="Yurchenko V."/>
        </authorList>
    </citation>
    <scope>NUCLEOTIDE SEQUENCE [LARGE SCALE GENOMIC DNA]</scope>
    <source>
        <strain evidence="11 12">ATCC 30220</strain>
    </source>
</reference>
<proteinExistence type="inferred from homology"/>
<gene>
    <name evidence="11" type="ORF">ABL78_2084</name>
</gene>
<keyword evidence="3 9" id="KW-0812">Transmembrane</keyword>
<organism evidence="11 12">
    <name type="scientific">Leptomonas seymouri</name>
    <dbReference type="NCBI Taxonomy" id="5684"/>
    <lineage>
        <taxon>Eukaryota</taxon>
        <taxon>Discoba</taxon>
        <taxon>Euglenozoa</taxon>
        <taxon>Kinetoplastea</taxon>
        <taxon>Metakinetoplastina</taxon>
        <taxon>Trypanosomatida</taxon>
        <taxon>Trypanosomatidae</taxon>
        <taxon>Leishmaniinae</taxon>
        <taxon>Leptomonas</taxon>
    </lineage>
</organism>
<dbReference type="InterPro" id="IPR005578">
    <property type="entry name" value="Yif1_fam"/>
</dbReference>
<dbReference type="VEuPathDB" id="TriTrypDB:Lsey_0039_0210"/>
<feature type="transmembrane region" description="Helical" evidence="9">
    <location>
        <begin position="229"/>
        <end position="253"/>
    </location>
</feature>
<feature type="region of interest" description="Disordered" evidence="10">
    <location>
        <begin position="1"/>
        <end position="25"/>
    </location>
</feature>
<evidence type="ECO:0000256" key="4">
    <source>
        <dbReference type="ARBA" id="ARBA00022824"/>
    </source>
</evidence>
<dbReference type="PANTHER" id="PTHR14083">
    <property type="entry name" value="YIP1 INTERACTING FACTOR HOMOLOG YIF1 PROTEIN"/>
    <property type="match status" value="1"/>
</dbReference>
<dbReference type="PANTHER" id="PTHR14083:SF0">
    <property type="entry name" value="YIP1D-INTERACTING FACTOR 1, ISOFORM C"/>
    <property type="match status" value="1"/>
</dbReference>
<evidence type="ECO:0000256" key="5">
    <source>
        <dbReference type="ARBA" id="ARBA00022927"/>
    </source>
</evidence>
<dbReference type="OrthoDB" id="337750at2759"/>
<feature type="transmembrane region" description="Helical" evidence="9">
    <location>
        <begin position="259"/>
        <end position="277"/>
    </location>
</feature>
<feature type="transmembrane region" description="Helical" evidence="9">
    <location>
        <begin position="160"/>
        <end position="182"/>
    </location>
</feature>
<dbReference type="AlphaFoldDB" id="A0A0N1PEI6"/>
<dbReference type="Proteomes" id="UP000038009">
    <property type="component" value="Unassembled WGS sequence"/>
</dbReference>
<keyword evidence="2 9" id="KW-0813">Transport</keyword>
<dbReference type="EMBL" id="LJSK01000039">
    <property type="protein sequence ID" value="KPI88825.1"/>
    <property type="molecule type" value="Genomic_DNA"/>
</dbReference>
<dbReference type="GO" id="GO:0006888">
    <property type="term" value="P:endoplasmic reticulum to Golgi vesicle-mediated transport"/>
    <property type="evidence" value="ECO:0007669"/>
    <property type="project" value="UniProtKB-UniRule"/>
</dbReference>
<keyword evidence="12" id="KW-1185">Reference proteome</keyword>
<comment type="caution">
    <text evidence="11">The sequence shown here is derived from an EMBL/GenBank/DDBJ whole genome shotgun (WGS) entry which is preliminary data.</text>
</comment>
<accession>A0A0N1PEI6</accession>
<evidence type="ECO:0000256" key="1">
    <source>
        <dbReference type="ARBA" id="ARBA00009727"/>
    </source>
</evidence>
<protein>
    <recommendedName>
        <fullName evidence="9">Protein YIF1</fullName>
    </recommendedName>
</protein>